<evidence type="ECO:0000259" key="4">
    <source>
        <dbReference type="PROSITE" id="PS50995"/>
    </source>
</evidence>
<protein>
    <submittedName>
        <fullName evidence="5">MarR family transcriptional regulator</fullName>
    </submittedName>
</protein>
<feature type="domain" description="HTH marR-type" evidence="4">
    <location>
        <begin position="1"/>
        <end position="141"/>
    </location>
</feature>
<evidence type="ECO:0000256" key="2">
    <source>
        <dbReference type="ARBA" id="ARBA00023125"/>
    </source>
</evidence>
<evidence type="ECO:0000313" key="6">
    <source>
        <dbReference type="Proteomes" id="UP000823912"/>
    </source>
</evidence>
<dbReference type="Proteomes" id="UP000823912">
    <property type="component" value="Unassembled WGS sequence"/>
</dbReference>
<keyword evidence="3" id="KW-0804">Transcription</keyword>
<dbReference type="Pfam" id="PF12802">
    <property type="entry name" value="MarR_2"/>
    <property type="match status" value="1"/>
</dbReference>
<evidence type="ECO:0000313" key="5">
    <source>
        <dbReference type="EMBL" id="HIR70674.1"/>
    </source>
</evidence>
<dbReference type="InterPro" id="IPR023187">
    <property type="entry name" value="Tscrpt_reg_MarR-type_CS"/>
</dbReference>
<accession>A0A9D1E945</accession>
<keyword evidence="1" id="KW-0805">Transcription regulation</keyword>
<keyword evidence="2" id="KW-0238">DNA-binding</keyword>
<organism evidence="5 6">
    <name type="scientific">Candidatus Pullilachnospira gallistercoris</name>
    <dbReference type="NCBI Taxonomy" id="2840911"/>
    <lineage>
        <taxon>Bacteria</taxon>
        <taxon>Bacillati</taxon>
        <taxon>Bacillota</taxon>
        <taxon>Clostridia</taxon>
        <taxon>Lachnospirales</taxon>
        <taxon>Lachnospiraceae</taxon>
        <taxon>Lachnospiraceae incertae sedis</taxon>
        <taxon>Candidatus Pullilachnospira</taxon>
    </lineage>
</organism>
<proteinExistence type="predicted"/>
<dbReference type="GO" id="GO:0003677">
    <property type="term" value="F:DNA binding"/>
    <property type="evidence" value="ECO:0007669"/>
    <property type="project" value="UniProtKB-KW"/>
</dbReference>
<dbReference type="SUPFAM" id="SSF46785">
    <property type="entry name" value="Winged helix' DNA-binding domain"/>
    <property type="match status" value="1"/>
</dbReference>
<dbReference type="InterPro" id="IPR036388">
    <property type="entry name" value="WH-like_DNA-bd_sf"/>
</dbReference>
<sequence length="163" mass="19082">MEIQVEEIKEFLDACHKAKRIAEMMPELPEGMTPRHVHVIDAIYQLERTGEMVKVSDVSEYLEVTRPSITRLIRELETLGAVSKIADTQDKRIVWLELTDLGHRYYDKYIRRYFSWIGRQLEDMEPEELLTAAGAIERVYGILSNRSMEDTEETQEDKNNGEF</sequence>
<dbReference type="GO" id="GO:0006950">
    <property type="term" value="P:response to stress"/>
    <property type="evidence" value="ECO:0007669"/>
    <property type="project" value="TreeGrafter"/>
</dbReference>
<dbReference type="GO" id="GO:0003700">
    <property type="term" value="F:DNA-binding transcription factor activity"/>
    <property type="evidence" value="ECO:0007669"/>
    <property type="project" value="InterPro"/>
</dbReference>
<dbReference type="InterPro" id="IPR036390">
    <property type="entry name" value="WH_DNA-bd_sf"/>
</dbReference>
<dbReference type="PROSITE" id="PS01117">
    <property type="entry name" value="HTH_MARR_1"/>
    <property type="match status" value="1"/>
</dbReference>
<dbReference type="InterPro" id="IPR000835">
    <property type="entry name" value="HTH_MarR-typ"/>
</dbReference>
<dbReference type="PANTHER" id="PTHR33164:SF43">
    <property type="entry name" value="HTH-TYPE TRANSCRIPTIONAL REPRESSOR YETL"/>
    <property type="match status" value="1"/>
</dbReference>
<dbReference type="SMART" id="SM00347">
    <property type="entry name" value="HTH_MARR"/>
    <property type="match status" value="1"/>
</dbReference>
<dbReference type="AlphaFoldDB" id="A0A9D1E945"/>
<evidence type="ECO:0000256" key="1">
    <source>
        <dbReference type="ARBA" id="ARBA00023015"/>
    </source>
</evidence>
<reference evidence="5" key="1">
    <citation type="submission" date="2020-10" db="EMBL/GenBank/DDBJ databases">
        <authorList>
            <person name="Gilroy R."/>
        </authorList>
    </citation>
    <scope>NUCLEOTIDE SEQUENCE</scope>
    <source>
        <strain evidence="5">ChiSjej5B23-6657</strain>
    </source>
</reference>
<dbReference type="PROSITE" id="PS50995">
    <property type="entry name" value="HTH_MARR_2"/>
    <property type="match status" value="1"/>
</dbReference>
<gene>
    <name evidence="5" type="ORF">IAA55_05280</name>
</gene>
<dbReference type="PRINTS" id="PR00598">
    <property type="entry name" value="HTHMARR"/>
</dbReference>
<dbReference type="PANTHER" id="PTHR33164">
    <property type="entry name" value="TRANSCRIPTIONAL REGULATOR, MARR FAMILY"/>
    <property type="match status" value="1"/>
</dbReference>
<comment type="caution">
    <text evidence="5">The sequence shown here is derived from an EMBL/GenBank/DDBJ whole genome shotgun (WGS) entry which is preliminary data.</text>
</comment>
<name>A0A9D1E945_9FIRM</name>
<reference evidence="5" key="2">
    <citation type="journal article" date="2021" name="PeerJ">
        <title>Extensive microbial diversity within the chicken gut microbiome revealed by metagenomics and culture.</title>
        <authorList>
            <person name="Gilroy R."/>
            <person name="Ravi A."/>
            <person name="Getino M."/>
            <person name="Pursley I."/>
            <person name="Horton D.L."/>
            <person name="Alikhan N.F."/>
            <person name="Baker D."/>
            <person name="Gharbi K."/>
            <person name="Hall N."/>
            <person name="Watson M."/>
            <person name="Adriaenssens E.M."/>
            <person name="Foster-Nyarko E."/>
            <person name="Jarju S."/>
            <person name="Secka A."/>
            <person name="Antonio M."/>
            <person name="Oren A."/>
            <person name="Chaudhuri R.R."/>
            <person name="La Ragione R."/>
            <person name="Hildebrand F."/>
            <person name="Pallen M.J."/>
        </authorList>
    </citation>
    <scope>NUCLEOTIDE SEQUENCE</scope>
    <source>
        <strain evidence="5">ChiSjej5B23-6657</strain>
    </source>
</reference>
<dbReference type="Gene3D" id="1.10.10.10">
    <property type="entry name" value="Winged helix-like DNA-binding domain superfamily/Winged helix DNA-binding domain"/>
    <property type="match status" value="1"/>
</dbReference>
<dbReference type="InterPro" id="IPR039422">
    <property type="entry name" value="MarR/SlyA-like"/>
</dbReference>
<dbReference type="EMBL" id="DVHM01000084">
    <property type="protein sequence ID" value="HIR70674.1"/>
    <property type="molecule type" value="Genomic_DNA"/>
</dbReference>
<evidence type="ECO:0000256" key="3">
    <source>
        <dbReference type="ARBA" id="ARBA00023163"/>
    </source>
</evidence>